<accession>A0A9J7BUJ2</accession>
<dbReference type="EMBL" id="CP093313">
    <property type="protein sequence ID" value="UWZ86249.1"/>
    <property type="molecule type" value="Genomic_DNA"/>
</dbReference>
<dbReference type="InterPro" id="IPR002104">
    <property type="entry name" value="Integrase_catalytic"/>
</dbReference>
<organism evidence="3 4">
    <name type="scientific">Occallatibacter riparius</name>
    <dbReference type="NCBI Taxonomy" id="1002689"/>
    <lineage>
        <taxon>Bacteria</taxon>
        <taxon>Pseudomonadati</taxon>
        <taxon>Acidobacteriota</taxon>
        <taxon>Terriglobia</taxon>
        <taxon>Terriglobales</taxon>
        <taxon>Acidobacteriaceae</taxon>
        <taxon>Occallatibacter</taxon>
    </lineage>
</organism>
<evidence type="ECO:0000259" key="2">
    <source>
        <dbReference type="PROSITE" id="PS51898"/>
    </source>
</evidence>
<dbReference type="RefSeq" id="WP_260795893.1">
    <property type="nucleotide sequence ID" value="NZ_CP093313.1"/>
</dbReference>
<dbReference type="InterPro" id="IPR011010">
    <property type="entry name" value="DNA_brk_join_enz"/>
</dbReference>
<dbReference type="Proteomes" id="UP001059380">
    <property type="component" value="Chromosome"/>
</dbReference>
<dbReference type="GO" id="GO:0003677">
    <property type="term" value="F:DNA binding"/>
    <property type="evidence" value="ECO:0007669"/>
    <property type="project" value="InterPro"/>
</dbReference>
<feature type="domain" description="Tyr recombinase" evidence="2">
    <location>
        <begin position="94"/>
        <end position="278"/>
    </location>
</feature>
<dbReference type="AlphaFoldDB" id="A0A9J7BUJ2"/>
<dbReference type="KEGG" id="orp:MOP44_09955"/>
<keyword evidence="1" id="KW-0233">DNA recombination</keyword>
<dbReference type="PROSITE" id="PS51898">
    <property type="entry name" value="TYR_RECOMBINASE"/>
    <property type="match status" value="1"/>
</dbReference>
<sequence>MAEILSAAFLGEAQDRNTHNIAIAKALIAQAGALSPQKLSAAHVMEIDATFRGRPYSTSTRWHYATALRWMLRWLWEHHGAPKLDQTVRKWPRPRPRNVTVHDDERAAILRAAPDHLRLWVLLCSDLAIRSGTAINIGPPHYNGQRGTLSFTTKCDEHLTLPVTAAVQELIDQCDPNDPTSYVRQLWFAYNQRKGRRGPVLRLGNLNALRRQFSELCKSLGTRRVTLHDHRRTTAVAMLEHTRDVREVQALLGHKDLHSTFWYLDHALRPIHRETLEAIKRPFLVKKEHTA</sequence>
<dbReference type="InterPro" id="IPR013762">
    <property type="entry name" value="Integrase-like_cat_sf"/>
</dbReference>
<keyword evidence="4" id="KW-1185">Reference proteome</keyword>
<evidence type="ECO:0000256" key="1">
    <source>
        <dbReference type="ARBA" id="ARBA00023172"/>
    </source>
</evidence>
<dbReference type="Pfam" id="PF00589">
    <property type="entry name" value="Phage_integrase"/>
    <property type="match status" value="1"/>
</dbReference>
<name>A0A9J7BUJ2_9BACT</name>
<dbReference type="SUPFAM" id="SSF56349">
    <property type="entry name" value="DNA breaking-rejoining enzymes"/>
    <property type="match status" value="1"/>
</dbReference>
<proteinExistence type="predicted"/>
<protein>
    <submittedName>
        <fullName evidence="3">Site-specific integrase</fullName>
    </submittedName>
</protein>
<evidence type="ECO:0000313" key="4">
    <source>
        <dbReference type="Proteomes" id="UP001059380"/>
    </source>
</evidence>
<reference evidence="3" key="1">
    <citation type="submission" date="2021-04" db="EMBL/GenBank/DDBJ databases">
        <title>Phylogenetic analysis of Acidobacteriaceae.</title>
        <authorList>
            <person name="Qiu L."/>
            <person name="Zhang Q."/>
        </authorList>
    </citation>
    <scope>NUCLEOTIDE SEQUENCE</scope>
    <source>
        <strain evidence="3">DSM 25168</strain>
    </source>
</reference>
<dbReference type="GO" id="GO:0015074">
    <property type="term" value="P:DNA integration"/>
    <property type="evidence" value="ECO:0007669"/>
    <property type="project" value="InterPro"/>
</dbReference>
<dbReference type="GO" id="GO:0006310">
    <property type="term" value="P:DNA recombination"/>
    <property type="evidence" value="ECO:0007669"/>
    <property type="project" value="UniProtKB-KW"/>
</dbReference>
<dbReference type="Gene3D" id="1.10.443.10">
    <property type="entry name" value="Intergrase catalytic core"/>
    <property type="match status" value="1"/>
</dbReference>
<gene>
    <name evidence="3" type="ORF">MOP44_09955</name>
</gene>
<evidence type="ECO:0000313" key="3">
    <source>
        <dbReference type="EMBL" id="UWZ86249.1"/>
    </source>
</evidence>